<dbReference type="EMBL" id="AM485485">
    <property type="protein sequence ID" value="CAN77704.1"/>
    <property type="molecule type" value="Genomic_DNA"/>
</dbReference>
<reference evidence="1" key="1">
    <citation type="journal article" date="2007" name="PLoS ONE">
        <title>The first genome sequence of an elite grapevine cultivar (Pinot noir Vitis vinifera L.): coping with a highly heterozygous genome.</title>
        <authorList>
            <person name="Velasco R."/>
            <person name="Zharkikh A."/>
            <person name="Troggio M."/>
            <person name="Cartwright D.A."/>
            <person name="Cestaro A."/>
            <person name="Pruss D."/>
            <person name="Pindo M."/>
            <person name="FitzGerald L.M."/>
            <person name="Vezzulli S."/>
            <person name="Reid J."/>
            <person name="Malacarne G."/>
            <person name="Iliev D."/>
            <person name="Coppola G."/>
            <person name="Wardell B."/>
            <person name="Micheletti D."/>
            <person name="Macalma T."/>
            <person name="Facci M."/>
            <person name="Mitchell J.T."/>
            <person name="Perazzolli M."/>
            <person name="Eldredge G."/>
            <person name="Gatto P."/>
            <person name="Oyzerski R."/>
            <person name="Moretto M."/>
            <person name="Gutin N."/>
            <person name="Stefanini M."/>
            <person name="Chen Y."/>
            <person name="Segala C."/>
            <person name="Davenport C."/>
            <person name="Dematte L."/>
            <person name="Mraz A."/>
            <person name="Battilana J."/>
            <person name="Stormo K."/>
            <person name="Costa F."/>
            <person name="Tao Q."/>
            <person name="Si-Ammour A."/>
            <person name="Harkins T."/>
            <person name="Lackey A."/>
            <person name="Perbost C."/>
            <person name="Taillon B."/>
            <person name="Stella A."/>
            <person name="Solovyev V."/>
            <person name="Fawcett J.A."/>
            <person name="Sterck L."/>
            <person name="Vandepoele K."/>
            <person name="Grando S.M."/>
            <person name="Toppo S."/>
            <person name="Moser C."/>
            <person name="Lanchbury J."/>
            <person name="Bogden R."/>
            <person name="Skolnick M."/>
            <person name="Sgaramella V."/>
            <person name="Bhatnagar S.K."/>
            <person name="Fontana P."/>
            <person name="Gutin A."/>
            <person name="Van de Peer Y."/>
            <person name="Salamini F."/>
            <person name="Viola R."/>
        </authorList>
    </citation>
    <scope>NUCLEOTIDE SEQUENCE</scope>
</reference>
<proteinExistence type="predicted"/>
<dbReference type="AlphaFoldDB" id="A5C7Z8"/>
<organism evidence="1">
    <name type="scientific">Vitis vinifera</name>
    <name type="common">Grape</name>
    <dbReference type="NCBI Taxonomy" id="29760"/>
    <lineage>
        <taxon>Eukaryota</taxon>
        <taxon>Viridiplantae</taxon>
        <taxon>Streptophyta</taxon>
        <taxon>Embryophyta</taxon>
        <taxon>Tracheophyta</taxon>
        <taxon>Spermatophyta</taxon>
        <taxon>Magnoliopsida</taxon>
        <taxon>eudicotyledons</taxon>
        <taxon>Gunneridae</taxon>
        <taxon>Pentapetalae</taxon>
        <taxon>rosids</taxon>
        <taxon>Vitales</taxon>
        <taxon>Vitaceae</taxon>
        <taxon>Viteae</taxon>
        <taxon>Vitis</taxon>
    </lineage>
</organism>
<protein>
    <submittedName>
        <fullName evidence="1">Uncharacterized protein</fullName>
    </submittedName>
</protein>
<gene>
    <name evidence="1" type="ORF">VITISV_001059</name>
</gene>
<name>A5C7Z8_VITVI</name>
<sequence length="222" mass="24104">MEHLHCNTRVTGKPMNILPAHHSVMAAGVQPCLGDATTASFLTGSTMITLKYSSENKLSMTLAVDILSGGETPILLTESMSFTGKSSLDSSMTSFVDSVLREVLVPRELGTGLESSCSVLASLERRRVKTSQGDGCLFFCFMKLACCPRPTSSDCMLSSQWSLHDSPRVNAFQTIMPPLEHYNHVCGSFFSGSSHVSFFLSGILCVIPPMCDDAWRFLPSSM</sequence>
<accession>A5C7Z8</accession>
<evidence type="ECO:0000313" key="1">
    <source>
        <dbReference type="EMBL" id="CAN77704.1"/>
    </source>
</evidence>